<protein>
    <recommendedName>
        <fullName evidence="4">Envelope stress response membrane protein PspB</fullName>
    </recommendedName>
</protein>
<dbReference type="GO" id="GO:0009271">
    <property type="term" value="P:phage shock"/>
    <property type="evidence" value="ECO:0007669"/>
    <property type="project" value="InterPro"/>
</dbReference>
<comment type="caution">
    <text evidence="2">The sequence shown here is derived from an EMBL/GenBank/DDBJ whole genome shotgun (WGS) entry which is preliminary data.</text>
</comment>
<keyword evidence="1" id="KW-0472">Membrane</keyword>
<dbReference type="OrthoDB" id="7365677at2"/>
<evidence type="ECO:0000313" key="2">
    <source>
        <dbReference type="EMBL" id="EMD82953.1"/>
    </source>
</evidence>
<feature type="transmembrane region" description="Helical" evidence="1">
    <location>
        <begin position="6"/>
        <end position="22"/>
    </location>
</feature>
<dbReference type="Proteomes" id="UP000011717">
    <property type="component" value="Unassembled WGS sequence"/>
</dbReference>
<dbReference type="AlphaFoldDB" id="M2U4Q1"/>
<name>M2U4Q1_9SPHN</name>
<dbReference type="GO" id="GO:0006355">
    <property type="term" value="P:regulation of DNA-templated transcription"/>
    <property type="evidence" value="ECO:0007669"/>
    <property type="project" value="InterPro"/>
</dbReference>
<dbReference type="EMBL" id="AMRV01000004">
    <property type="protein sequence ID" value="EMD82953.1"/>
    <property type="molecule type" value="Genomic_DNA"/>
</dbReference>
<dbReference type="RefSeq" id="WP_008601590.1">
    <property type="nucleotide sequence ID" value="NZ_AMRV01000004.1"/>
</dbReference>
<dbReference type="NCBIfam" id="TIGR02976">
    <property type="entry name" value="phageshock_pspB"/>
    <property type="match status" value="1"/>
</dbReference>
<proteinExistence type="predicted"/>
<dbReference type="InterPro" id="IPR009554">
    <property type="entry name" value="Phageshock_PspB"/>
</dbReference>
<gene>
    <name evidence="2" type="ORF">C725_1551</name>
</gene>
<dbReference type="Pfam" id="PF06667">
    <property type="entry name" value="PspB"/>
    <property type="match status" value="1"/>
</dbReference>
<sequence>MEPVVAIIAIFVALPWIVLHYMSQWKKGRSISTDDEQLLDDLYHISQRLDERIQSIERIMDVDSPEWRRLSHSDDRDMLDSKIEDRERSNIRRIS</sequence>
<keyword evidence="1" id="KW-1133">Transmembrane helix</keyword>
<reference evidence="2 3" key="1">
    <citation type="journal article" date="2013" name="Genome Announc.">
        <title>Draft Genome Sequence of Strain JLT2015T, Belonging to the Family Sphingomonadaceae of the Alphaproteobacteria.</title>
        <authorList>
            <person name="Tang K."/>
            <person name="Liu K."/>
            <person name="Li S."/>
            <person name="Jiao N."/>
        </authorList>
    </citation>
    <scope>NUCLEOTIDE SEQUENCE [LARGE SCALE GENOMIC DNA]</scope>
    <source>
        <strain evidence="2 3">JLT2015</strain>
    </source>
</reference>
<keyword evidence="3" id="KW-1185">Reference proteome</keyword>
<evidence type="ECO:0000256" key="1">
    <source>
        <dbReference type="SAM" id="Phobius"/>
    </source>
</evidence>
<keyword evidence="1" id="KW-0812">Transmembrane</keyword>
<accession>M2U4Q1</accession>
<evidence type="ECO:0008006" key="4">
    <source>
        <dbReference type="Google" id="ProtNLM"/>
    </source>
</evidence>
<organism evidence="2 3">
    <name type="scientific">Pacificimonas flava</name>
    <dbReference type="NCBI Taxonomy" id="1234595"/>
    <lineage>
        <taxon>Bacteria</taxon>
        <taxon>Pseudomonadati</taxon>
        <taxon>Pseudomonadota</taxon>
        <taxon>Alphaproteobacteria</taxon>
        <taxon>Sphingomonadales</taxon>
        <taxon>Sphingosinicellaceae</taxon>
        <taxon>Pacificimonas</taxon>
    </lineage>
</organism>
<evidence type="ECO:0000313" key="3">
    <source>
        <dbReference type="Proteomes" id="UP000011717"/>
    </source>
</evidence>